<dbReference type="GO" id="GO:0016799">
    <property type="term" value="F:hydrolase activity, hydrolyzing N-glycosyl compounds"/>
    <property type="evidence" value="ECO:0007669"/>
    <property type="project" value="InterPro"/>
</dbReference>
<feature type="domain" description="Cellulose-binding Sde182 nucleoside hydrolase-like" evidence="2">
    <location>
        <begin position="34"/>
        <end position="298"/>
    </location>
</feature>
<dbReference type="AlphaFoldDB" id="A0A4T0VIJ3"/>
<dbReference type="EMBL" id="MWPZ01000009">
    <property type="protein sequence ID" value="TIC91912.1"/>
    <property type="molecule type" value="Genomic_DNA"/>
</dbReference>
<name>A0A4T0VIJ3_9PEZI</name>
<dbReference type="InterPro" id="IPR011483">
    <property type="entry name" value="Sde182_NH-like"/>
</dbReference>
<dbReference type="Gene3D" id="3.90.245.10">
    <property type="entry name" value="Ribonucleoside hydrolase-like"/>
    <property type="match status" value="1"/>
</dbReference>
<dbReference type="InterPro" id="IPR048527">
    <property type="entry name" value="Sde182_C"/>
</dbReference>
<evidence type="ECO:0000313" key="5">
    <source>
        <dbReference type="Proteomes" id="UP000305883"/>
    </source>
</evidence>
<accession>A0A4T0VIJ3</accession>
<dbReference type="OrthoDB" id="3592035at2759"/>
<dbReference type="Pfam" id="PF07632">
    <property type="entry name" value="Sde182_NH-like"/>
    <property type="match status" value="1"/>
</dbReference>
<keyword evidence="1" id="KW-0732">Signal</keyword>
<feature type="domain" description="Cellulose-binding Sde182 C-terminal" evidence="3">
    <location>
        <begin position="384"/>
        <end position="477"/>
    </location>
</feature>
<evidence type="ECO:0008006" key="6">
    <source>
        <dbReference type="Google" id="ProtNLM"/>
    </source>
</evidence>
<evidence type="ECO:0000256" key="1">
    <source>
        <dbReference type="SAM" id="SignalP"/>
    </source>
</evidence>
<feature type="chain" id="PRO_5020916876" description="Cellulose-binding protein" evidence="1">
    <location>
        <begin position="22"/>
        <end position="492"/>
    </location>
</feature>
<proteinExistence type="predicted"/>
<dbReference type="InterPro" id="IPR013783">
    <property type="entry name" value="Ig-like_fold"/>
</dbReference>
<dbReference type="Pfam" id="PF21027">
    <property type="entry name" value="Sde0182_C"/>
    <property type="match status" value="1"/>
</dbReference>
<feature type="signal peptide" evidence="1">
    <location>
        <begin position="1"/>
        <end position="21"/>
    </location>
</feature>
<gene>
    <name evidence="4" type="ORF">CH35J_010977</name>
</gene>
<evidence type="ECO:0000259" key="3">
    <source>
        <dbReference type="Pfam" id="PF21027"/>
    </source>
</evidence>
<protein>
    <recommendedName>
        <fullName evidence="6">Cellulose-binding protein</fullName>
    </recommendedName>
</protein>
<sequence length="492" mass="54192">MPWSSPLRLALAAFFTSISLQSQCPSSQPSARPRVFLLSDIANEPDDAQSLVRLLTYANELRIEGLVATTSVWLNDTTRPDQMHAIVDAYGQARPNLRTHADGWPETSHLHGLIVSGLPVYGMDGVGEGRDSEGSRRLVAAVDASDEPLYIPVYGGASVLAQALWHVNATRGPAETDIFASRIRAYAISDQDNTGAWIRRHWPRLFYIASVHHFNRYALAAWSGISGEQYYNFPCLADGHVVSPSWIAANIQSAGALGAAYPDADFIVEGDTPSLLHLIPNGLSDPEYPEWGSWGGRYGPVNYGEGHYADTVDAVRSDDGTVVMGSHLTIWRWRDAFQNDFAARMNWGVADSFARGRHPPVAVVNGDRSRDVLKMAVVAGQKNVLDASGSCDPDGERLKCKWWQYLDPTSTQNTPFKTVPRLGLSGIDVAKITVTIPEEKDLRKKGRNQHPEEDKHLHLILEVSDGDLVAYRRVVFTNVASANIETTRHDEL</sequence>
<organism evidence="4 5">
    <name type="scientific">Colletotrichum higginsianum</name>
    <dbReference type="NCBI Taxonomy" id="80884"/>
    <lineage>
        <taxon>Eukaryota</taxon>
        <taxon>Fungi</taxon>
        <taxon>Dikarya</taxon>
        <taxon>Ascomycota</taxon>
        <taxon>Pezizomycotina</taxon>
        <taxon>Sordariomycetes</taxon>
        <taxon>Hypocreomycetidae</taxon>
        <taxon>Glomerellales</taxon>
        <taxon>Glomerellaceae</taxon>
        <taxon>Colletotrichum</taxon>
        <taxon>Colletotrichum destructivum species complex</taxon>
    </lineage>
</organism>
<evidence type="ECO:0000313" key="4">
    <source>
        <dbReference type="EMBL" id="TIC91912.1"/>
    </source>
</evidence>
<evidence type="ECO:0000259" key="2">
    <source>
        <dbReference type="Pfam" id="PF07632"/>
    </source>
</evidence>
<dbReference type="InterPro" id="IPR036452">
    <property type="entry name" value="Ribo_hydro-like"/>
</dbReference>
<reference evidence="4 5" key="1">
    <citation type="journal article" date="2019" name="Genome Biol. Evol.">
        <title>Genomic Plasticity Mediated by Transposable Elements in the Plant Pathogenic Fungus Colletotrichum higginsianum.</title>
        <authorList>
            <person name="Tsushima A."/>
            <person name="Gan P."/>
            <person name="Kumakura N."/>
            <person name="Narusaka M."/>
            <person name="Takano Y."/>
            <person name="Narusaka Y."/>
            <person name="Shirasu K."/>
        </authorList>
    </citation>
    <scope>NUCLEOTIDE SEQUENCE [LARGE SCALE GENOMIC DNA]</scope>
    <source>
        <strain evidence="4 5">MAFF305635-RFP</strain>
    </source>
</reference>
<comment type="caution">
    <text evidence="4">The sequence shown here is derived from an EMBL/GenBank/DDBJ whole genome shotgun (WGS) entry which is preliminary data.</text>
</comment>
<dbReference type="Gene3D" id="2.60.40.10">
    <property type="entry name" value="Immunoglobulins"/>
    <property type="match status" value="1"/>
</dbReference>
<dbReference type="Proteomes" id="UP000305883">
    <property type="component" value="Unassembled WGS sequence"/>
</dbReference>